<feature type="domain" description="Polysaccharide pyruvyl transferase" evidence="1">
    <location>
        <begin position="25"/>
        <end position="280"/>
    </location>
</feature>
<dbReference type="InterPro" id="IPR007345">
    <property type="entry name" value="Polysacch_pyruvyl_Trfase"/>
</dbReference>
<gene>
    <name evidence="2" type="ORF">SAMN04488042_101185</name>
</gene>
<evidence type="ECO:0000313" key="3">
    <source>
        <dbReference type="Proteomes" id="UP000199144"/>
    </source>
</evidence>
<dbReference type="STRING" id="254406.SAMN04488042_101185"/>
<dbReference type="OrthoDB" id="1814359at2"/>
<dbReference type="Proteomes" id="UP000199144">
    <property type="component" value="Unassembled WGS sequence"/>
</dbReference>
<accession>A0A1I4HP51</accession>
<evidence type="ECO:0000313" key="2">
    <source>
        <dbReference type="EMBL" id="SFL43523.1"/>
    </source>
</evidence>
<dbReference type="RefSeq" id="WP_093090071.1">
    <property type="nucleotide sequence ID" value="NZ_FOTQ01000001.1"/>
</dbReference>
<protein>
    <submittedName>
        <fullName evidence="2">Polysaccharide pyruvyl transferase family protein WcaK</fullName>
    </submittedName>
</protein>
<name>A0A1I4HP51_9RHOB</name>
<organism evidence="2 3">
    <name type="scientific">Shimia aestuarii</name>
    <dbReference type="NCBI Taxonomy" id="254406"/>
    <lineage>
        <taxon>Bacteria</taxon>
        <taxon>Pseudomonadati</taxon>
        <taxon>Pseudomonadota</taxon>
        <taxon>Alphaproteobacteria</taxon>
        <taxon>Rhodobacterales</taxon>
        <taxon>Roseobacteraceae</taxon>
    </lineage>
</organism>
<evidence type="ECO:0000259" key="1">
    <source>
        <dbReference type="Pfam" id="PF04230"/>
    </source>
</evidence>
<proteinExistence type="predicted"/>
<reference evidence="2 3" key="1">
    <citation type="submission" date="2016-10" db="EMBL/GenBank/DDBJ databases">
        <authorList>
            <person name="de Groot N.N."/>
        </authorList>
    </citation>
    <scope>NUCLEOTIDE SEQUENCE [LARGE SCALE GENOMIC DNA]</scope>
    <source>
        <strain evidence="2 3">DSM 15283</strain>
    </source>
</reference>
<dbReference type="EMBL" id="FOTQ01000001">
    <property type="protein sequence ID" value="SFL43523.1"/>
    <property type="molecule type" value="Genomic_DNA"/>
</dbReference>
<dbReference type="GO" id="GO:0016740">
    <property type="term" value="F:transferase activity"/>
    <property type="evidence" value="ECO:0007669"/>
    <property type="project" value="UniProtKB-KW"/>
</dbReference>
<sequence length="344" mass="38098">MVVNPSKPEGNRPVVGLAGFFGHGNYGDELFVSVFKEYLGDRFDLVVMADLLTKPHFSRPITEVVAEVDAIVVGGGDILQPWNLDPRYFSKHFLEKPVFVVGIGVPIRPSARFQEKEWLTKKYRAFLNHPNVRMVNARDQQSAQWISDRLAPAVGVTETPDIVCALTLPPAHPPTNEPVLGVVTRQRPGMEDDYSMINALAEQQRSRGWRIRHIILGTGIVGERDAADAVGVVGEKEIVRSECEDDLSRAIGGCTALVSMKFHGTVVATMYGVRSTVLINTNKNKNFMKRIDRSDLVARFDDPSLCARFDPAPDPIDEKAVAMLRRRSVPTLQALRDGLSDALL</sequence>
<dbReference type="Pfam" id="PF04230">
    <property type="entry name" value="PS_pyruv_trans"/>
    <property type="match status" value="1"/>
</dbReference>
<keyword evidence="3" id="KW-1185">Reference proteome</keyword>
<dbReference type="AlphaFoldDB" id="A0A1I4HP51"/>
<keyword evidence="2" id="KW-0808">Transferase</keyword>